<gene>
    <name evidence="2" type="primary">tusC</name>
    <name evidence="2" type="ORF">ETEE_1464</name>
</gene>
<comment type="similarity">
    <text evidence="1">Belongs to the DsrF/TusC family.</text>
</comment>
<dbReference type="InterPro" id="IPR003787">
    <property type="entry name" value="Sulphur_relay_DsrE/F-like"/>
</dbReference>
<dbReference type="AlphaFoldDB" id="A0A076LIW4"/>
<reference evidence="2 3" key="1">
    <citation type="journal article" date="2012" name="PLoS ONE">
        <title>Edwardsiella comparative phylogenomics reveal the new intra/inter-species taxonomic relationships, virulence evolution and niche adaptation mechanisms.</title>
        <authorList>
            <person name="Yang M."/>
            <person name="Lv Y."/>
            <person name="Xiao J."/>
            <person name="Wu H."/>
            <person name="Zheng H."/>
            <person name="Liu Q."/>
            <person name="Zhang Y."/>
            <person name="Wang Q."/>
        </authorList>
    </citation>
    <scope>NUCLEOTIDE SEQUENCE [LARGE SCALE GENOMIC DNA]</scope>
    <source>
        <strain evidence="3">080813</strain>
    </source>
</reference>
<dbReference type="NCBIfam" id="TIGR03010">
    <property type="entry name" value="sulf_tusC_dsrF"/>
    <property type="match status" value="1"/>
</dbReference>
<dbReference type="PANTHER" id="PTHR38780:SF1">
    <property type="entry name" value="PROTEIN TUSC"/>
    <property type="match status" value="1"/>
</dbReference>
<dbReference type="PANTHER" id="PTHR38780">
    <property type="entry name" value="PROTEIN TUSC"/>
    <property type="match status" value="1"/>
</dbReference>
<dbReference type="NCBIfam" id="NF001238">
    <property type="entry name" value="PRK00211.1"/>
    <property type="match status" value="1"/>
</dbReference>
<sequence length="119" mass="12815">MRRLAFVFTQPPHTTSAGREGLDALLAASAFCEDIAVFFIGDAVFQLLPDQQPSAILARDYVATFGVMALYDIEQIYLCAASLAARGLSSDAGWVIPAEALAADTLRARLDECDVILTF</sequence>
<evidence type="ECO:0000313" key="2">
    <source>
        <dbReference type="EMBL" id="AIJ07916.1"/>
    </source>
</evidence>
<dbReference type="EMBL" id="CP006664">
    <property type="protein sequence ID" value="AIJ07916.1"/>
    <property type="molecule type" value="Genomic_DNA"/>
</dbReference>
<dbReference type="RefSeq" id="WP_034163836.1">
    <property type="nucleotide sequence ID" value="NZ_CP006664.1"/>
</dbReference>
<dbReference type="GeneID" id="33939092"/>
<dbReference type="KEGG" id="ete:ETEE_1464"/>
<evidence type="ECO:0000313" key="3">
    <source>
        <dbReference type="Proteomes" id="UP000028681"/>
    </source>
</evidence>
<dbReference type="Pfam" id="PF02635">
    <property type="entry name" value="DsrE"/>
    <property type="match status" value="1"/>
</dbReference>
<dbReference type="HOGENOM" id="CLU_155943_1_0_6"/>
<proteinExistence type="inferred from homology"/>
<protein>
    <submittedName>
        <fullName evidence="2">tRNA 5-methylaminomethyl-2-thiouridine synthase TusC</fullName>
    </submittedName>
</protein>
<dbReference type="Gene3D" id="3.40.1260.10">
    <property type="entry name" value="DsrEFH-like"/>
    <property type="match status" value="1"/>
</dbReference>
<organism evidence="2 3">
    <name type="scientific">Edwardsiella anguillarum ET080813</name>
    <dbReference type="NCBI Taxonomy" id="667120"/>
    <lineage>
        <taxon>Bacteria</taxon>
        <taxon>Pseudomonadati</taxon>
        <taxon>Pseudomonadota</taxon>
        <taxon>Gammaproteobacteria</taxon>
        <taxon>Enterobacterales</taxon>
        <taxon>Hafniaceae</taxon>
        <taxon>Edwardsiella</taxon>
    </lineage>
</organism>
<dbReference type="SUPFAM" id="SSF75169">
    <property type="entry name" value="DsrEFH-like"/>
    <property type="match status" value="1"/>
</dbReference>
<dbReference type="Proteomes" id="UP000028681">
    <property type="component" value="Chromosome"/>
</dbReference>
<dbReference type="InterPro" id="IPR017462">
    <property type="entry name" value="Sulphur_relay_TusC/DsrF"/>
</dbReference>
<name>A0A076LIW4_9GAMM</name>
<dbReference type="InterPro" id="IPR027396">
    <property type="entry name" value="DsrEFH-like"/>
</dbReference>
<evidence type="ECO:0000256" key="1">
    <source>
        <dbReference type="ARBA" id="ARBA00005996"/>
    </source>
</evidence>
<accession>A0A076LIW4</accession>